<evidence type="ECO:0000259" key="2">
    <source>
        <dbReference type="PROSITE" id="PS50010"/>
    </source>
</evidence>
<dbReference type="Proteomes" id="UP000007798">
    <property type="component" value="Unassembled WGS sequence"/>
</dbReference>
<feature type="domain" description="DH" evidence="2">
    <location>
        <begin position="66"/>
        <end position="163"/>
    </location>
</feature>
<keyword evidence="1" id="KW-0344">Guanine-nucleotide releasing factor</keyword>
<dbReference type="HOGENOM" id="CLU_1181314_0_0_1"/>
<dbReference type="EMBL" id="CH967141">
    <property type="protein sequence ID" value="EDW86820.2"/>
    <property type="molecule type" value="Genomic_DNA"/>
</dbReference>
<dbReference type="Gene3D" id="1.20.900.10">
    <property type="entry name" value="Dbl homology (DH) domain"/>
    <property type="match status" value="1"/>
</dbReference>
<dbReference type="OrthoDB" id="4066896at2759"/>
<dbReference type="InterPro" id="IPR039919">
    <property type="entry name" value="ARHGEF10/ARHGEF17"/>
</dbReference>
<accession>B4NR31</accession>
<dbReference type="SUPFAM" id="SSF48065">
    <property type="entry name" value="DBL homology domain (DH-domain)"/>
    <property type="match status" value="1"/>
</dbReference>
<evidence type="ECO:0000256" key="1">
    <source>
        <dbReference type="ARBA" id="ARBA00022658"/>
    </source>
</evidence>
<reference evidence="3 4" key="1">
    <citation type="journal article" date="2007" name="Nature">
        <title>Evolution of genes and genomes on the Drosophila phylogeny.</title>
        <authorList>
            <consortium name="Drosophila 12 Genomes Consortium"/>
            <person name="Clark A.G."/>
            <person name="Eisen M.B."/>
            <person name="Smith D.R."/>
            <person name="Bergman C.M."/>
            <person name="Oliver B."/>
            <person name="Markow T.A."/>
            <person name="Kaufman T.C."/>
            <person name="Kellis M."/>
            <person name="Gelbart W."/>
            <person name="Iyer V.N."/>
            <person name="Pollard D.A."/>
            <person name="Sackton T.B."/>
            <person name="Larracuente A.M."/>
            <person name="Singh N.D."/>
            <person name="Abad J.P."/>
            <person name="Abt D.N."/>
            <person name="Adryan B."/>
            <person name="Aguade M."/>
            <person name="Akashi H."/>
            <person name="Anderson W.W."/>
            <person name="Aquadro C.F."/>
            <person name="Ardell D.H."/>
            <person name="Arguello R."/>
            <person name="Artieri C.G."/>
            <person name="Barbash D.A."/>
            <person name="Barker D."/>
            <person name="Barsanti P."/>
            <person name="Batterham P."/>
            <person name="Batzoglou S."/>
            <person name="Begun D."/>
            <person name="Bhutkar A."/>
            <person name="Blanco E."/>
            <person name="Bosak S.A."/>
            <person name="Bradley R.K."/>
            <person name="Brand A.D."/>
            <person name="Brent M.R."/>
            <person name="Brooks A.N."/>
            <person name="Brown R.H."/>
            <person name="Butlin R.K."/>
            <person name="Caggese C."/>
            <person name="Calvi B.R."/>
            <person name="Bernardo de Carvalho A."/>
            <person name="Caspi A."/>
            <person name="Castrezana S."/>
            <person name="Celniker S.E."/>
            <person name="Chang J.L."/>
            <person name="Chapple C."/>
            <person name="Chatterji S."/>
            <person name="Chinwalla A."/>
            <person name="Civetta A."/>
            <person name="Clifton S.W."/>
            <person name="Comeron J.M."/>
            <person name="Costello J.C."/>
            <person name="Coyne J.A."/>
            <person name="Daub J."/>
            <person name="David R.G."/>
            <person name="Delcher A.L."/>
            <person name="Delehaunty K."/>
            <person name="Do C.B."/>
            <person name="Ebling H."/>
            <person name="Edwards K."/>
            <person name="Eickbush T."/>
            <person name="Evans J.D."/>
            <person name="Filipski A."/>
            <person name="Findeiss S."/>
            <person name="Freyhult E."/>
            <person name="Fulton L."/>
            <person name="Fulton R."/>
            <person name="Garcia A.C."/>
            <person name="Gardiner A."/>
            <person name="Garfield D.A."/>
            <person name="Garvin B.E."/>
            <person name="Gibson G."/>
            <person name="Gilbert D."/>
            <person name="Gnerre S."/>
            <person name="Godfrey J."/>
            <person name="Good R."/>
            <person name="Gotea V."/>
            <person name="Gravely B."/>
            <person name="Greenberg A.J."/>
            <person name="Griffiths-Jones S."/>
            <person name="Gross S."/>
            <person name="Guigo R."/>
            <person name="Gustafson E.A."/>
            <person name="Haerty W."/>
            <person name="Hahn M.W."/>
            <person name="Halligan D.L."/>
            <person name="Halpern A.L."/>
            <person name="Halter G.M."/>
            <person name="Han M.V."/>
            <person name="Heger A."/>
            <person name="Hillier L."/>
            <person name="Hinrichs A.S."/>
            <person name="Holmes I."/>
            <person name="Hoskins R.A."/>
            <person name="Hubisz M.J."/>
            <person name="Hultmark D."/>
            <person name="Huntley M.A."/>
            <person name="Jaffe D.B."/>
            <person name="Jagadeeshan S."/>
            <person name="Jeck W.R."/>
            <person name="Johnson J."/>
            <person name="Jones C.D."/>
            <person name="Jordan W.C."/>
            <person name="Karpen G.H."/>
            <person name="Kataoka E."/>
            <person name="Keightley P.D."/>
            <person name="Kheradpour P."/>
            <person name="Kirkness E.F."/>
            <person name="Koerich L.B."/>
            <person name="Kristiansen K."/>
            <person name="Kudrna D."/>
            <person name="Kulathinal R.J."/>
            <person name="Kumar S."/>
            <person name="Kwok R."/>
            <person name="Lander E."/>
            <person name="Langley C.H."/>
            <person name="Lapoint R."/>
            <person name="Lazzaro B.P."/>
            <person name="Lee S.J."/>
            <person name="Levesque L."/>
            <person name="Li R."/>
            <person name="Lin C.F."/>
            <person name="Lin M.F."/>
            <person name="Lindblad-Toh K."/>
            <person name="Llopart A."/>
            <person name="Long M."/>
            <person name="Low L."/>
            <person name="Lozovsky E."/>
            <person name="Lu J."/>
            <person name="Luo M."/>
            <person name="Machado C.A."/>
            <person name="Makalowski W."/>
            <person name="Marzo M."/>
            <person name="Matsuda M."/>
            <person name="Matzkin L."/>
            <person name="McAllister B."/>
            <person name="McBride C.S."/>
            <person name="McKernan B."/>
            <person name="McKernan K."/>
            <person name="Mendez-Lago M."/>
            <person name="Minx P."/>
            <person name="Mollenhauer M.U."/>
            <person name="Montooth K."/>
            <person name="Mount S.M."/>
            <person name="Mu X."/>
            <person name="Myers E."/>
            <person name="Negre B."/>
            <person name="Newfeld S."/>
            <person name="Nielsen R."/>
            <person name="Noor M.A."/>
            <person name="O'Grady P."/>
            <person name="Pachter L."/>
            <person name="Papaceit M."/>
            <person name="Parisi M.J."/>
            <person name="Parisi M."/>
            <person name="Parts L."/>
            <person name="Pedersen J.S."/>
            <person name="Pesole G."/>
            <person name="Phillippy A.M."/>
            <person name="Ponting C.P."/>
            <person name="Pop M."/>
            <person name="Porcelli D."/>
            <person name="Powell J.R."/>
            <person name="Prohaska S."/>
            <person name="Pruitt K."/>
            <person name="Puig M."/>
            <person name="Quesneville H."/>
            <person name="Ram K.R."/>
            <person name="Rand D."/>
            <person name="Rasmussen M.D."/>
            <person name="Reed L.K."/>
            <person name="Reenan R."/>
            <person name="Reily A."/>
            <person name="Remington K.A."/>
            <person name="Rieger T.T."/>
            <person name="Ritchie M.G."/>
            <person name="Robin C."/>
            <person name="Rogers Y.H."/>
            <person name="Rohde C."/>
            <person name="Rozas J."/>
            <person name="Rubenfield M.J."/>
            <person name="Ruiz A."/>
            <person name="Russo S."/>
            <person name="Salzberg S.L."/>
            <person name="Sanchez-Gracia A."/>
            <person name="Saranga D.J."/>
            <person name="Sato H."/>
            <person name="Schaeffer S.W."/>
            <person name="Schatz M.C."/>
            <person name="Schlenke T."/>
            <person name="Schwartz R."/>
            <person name="Segarra C."/>
            <person name="Singh R.S."/>
            <person name="Sirot L."/>
            <person name="Sirota M."/>
            <person name="Sisneros N.B."/>
            <person name="Smith C.D."/>
            <person name="Smith T.F."/>
            <person name="Spieth J."/>
            <person name="Stage D.E."/>
            <person name="Stark A."/>
            <person name="Stephan W."/>
            <person name="Strausberg R.L."/>
            <person name="Strempel S."/>
            <person name="Sturgill D."/>
            <person name="Sutton G."/>
            <person name="Sutton G.G."/>
            <person name="Tao W."/>
            <person name="Teichmann S."/>
            <person name="Tobari Y.N."/>
            <person name="Tomimura Y."/>
            <person name="Tsolas J.M."/>
            <person name="Valente V.L."/>
            <person name="Venter E."/>
            <person name="Venter J.C."/>
            <person name="Vicario S."/>
            <person name="Vieira F.G."/>
            <person name="Vilella A.J."/>
            <person name="Villasante A."/>
            <person name="Walenz B."/>
            <person name="Wang J."/>
            <person name="Wasserman M."/>
            <person name="Watts T."/>
            <person name="Wilson D."/>
            <person name="Wilson R.K."/>
            <person name="Wing R.A."/>
            <person name="Wolfner M.F."/>
            <person name="Wong A."/>
            <person name="Wong G.K."/>
            <person name="Wu C.I."/>
            <person name="Wu G."/>
            <person name="Yamamoto D."/>
            <person name="Yang H.P."/>
            <person name="Yang S.P."/>
            <person name="Yorke J.A."/>
            <person name="Yoshida K."/>
            <person name="Zdobnov E."/>
            <person name="Zhang P."/>
            <person name="Zhang Y."/>
            <person name="Zimin A.V."/>
            <person name="Baldwin J."/>
            <person name="Abdouelleil A."/>
            <person name="Abdulkadir J."/>
            <person name="Abebe A."/>
            <person name="Abera B."/>
            <person name="Abreu J."/>
            <person name="Acer S.C."/>
            <person name="Aftuck L."/>
            <person name="Alexander A."/>
            <person name="An P."/>
            <person name="Anderson E."/>
            <person name="Anderson S."/>
            <person name="Arachi H."/>
            <person name="Azer M."/>
            <person name="Bachantsang P."/>
            <person name="Barry A."/>
            <person name="Bayul T."/>
            <person name="Berlin A."/>
            <person name="Bessette D."/>
            <person name="Bloom T."/>
            <person name="Blye J."/>
            <person name="Boguslavskiy L."/>
            <person name="Bonnet C."/>
            <person name="Boukhgalter B."/>
            <person name="Bourzgui I."/>
            <person name="Brown A."/>
            <person name="Cahill P."/>
            <person name="Channer S."/>
            <person name="Cheshatsang Y."/>
            <person name="Chuda L."/>
            <person name="Citroen M."/>
            <person name="Collymore A."/>
            <person name="Cooke P."/>
            <person name="Costello M."/>
            <person name="D'Aco K."/>
            <person name="Daza R."/>
            <person name="De Haan G."/>
            <person name="DeGray S."/>
            <person name="DeMaso C."/>
            <person name="Dhargay N."/>
            <person name="Dooley K."/>
            <person name="Dooley E."/>
            <person name="Doricent M."/>
            <person name="Dorje P."/>
            <person name="Dorjee K."/>
            <person name="Dupes A."/>
            <person name="Elong R."/>
            <person name="Falk J."/>
            <person name="Farina A."/>
            <person name="Faro S."/>
            <person name="Ferguson D."/>
            <person name="Fisher S."/>
            <person name="Foley C.D."/>
            <person name="Franke A."/>
            <person name="Friedrich D."/>
            <person name="Gadbois L."/>
            <person name="Gearin G."/>
            <person name="Gearin C.R."/>
            <person name="Giannoukos G."/>
            <person name="Goode T."/>
            <person name="Graham J."/>
            <person name="Grandbois E."/>
            <person name="Grewal S."/>
            <person name="Gyaltsen K."/>
            <person name="Hafez N."/>
            <person name="Hagos B."/>
            <person name="Hall J."/>
            <person name="Henson C."/>
            <person name="Hollinger A."/>
            <person name="Honan T."/>
            <person name="Huard M.D."/>
            <person name="Hughes L."/>
            <person name="Hurhula B."/>
            <person name="Husby M.E."/>
            <person name="Kamat A."/>
            <person name="Kanga B."/>
            <person name="Kashin S."/>
            <person name="Khazanovich D."/>
            <person name="Kisner P."/>
            <person name="Lance K."/>
            <person name="Lara M."/>
            <person name="Lee W."/>
            <person name="Lennon N."/>
            <person name="Letendre F."/>
            <person name="LeVine R."/>
            <person name="Lipovsky A."/>
            <person name="Liu X."/>
            <person name="Liu J."/>
            <person name="Liu S."/>
            <person name="Lokyitsang T."/>
            <person name="Lokyitsang Y."/>
            <person name="Lubonja R."/>
            <person name="Lui A."/>
            <person name="MacDonald P."/>
            <person name="Magnisalis V."/>
            <person name="Maru K."/>
            <person name="Matthews C."/>
            <person name="McCusker W."/>
            <person name="McDonough S."/>
            <person name="Mehta T."/>
            <person name="Meldrim J."/>
            <person name="Meneus L."/>
            <person name="Mihai O."/>
            <person name="Mihalev A."/>
            <person name="Mihova T."/>
            <person name="Mittelman R."/>
            <person name="Mlenga V."/>
            <person name="Montmayeur A."/>
            <person name="Mulrain L."/>
            <person name="Navidi A."/>
            <person name="Naylor J."/>
            <person name="Negash T."/>
            <person name="Nguyen T."/>
            <person name="Nguyen N."/>
            <person name="Nicol R."/>
            <person name="Norbu C."/>
            <person name="Norbu N."/>
            <person name="Novod N."/>
            <person name="O'Neill B."/>
            <person name="Osman S."/>
            <person name="Markiewicz E."/>
            <person name="Oyono O.L."/>
            <person name="Patti C."/>
            <person name="Phunkhang P."/>
            <person name="Pierre F."/>
            <person name="Priest M."/>
            <person name="Raghuraman S."/>
            <person name="Rege F."/>
            <person name="Reyes R."/>
            <person name="Rise C."/>
            <person name="Rogov P."/>
            <person name="Ross K."/>
            <person name="Ryan E."/>
            <person name="Settipalli S."/>
            <person name="Shea T."/>
            <person name="Sherpa N."/>
            <person name="Shi L."/>
            <person name="Shih D."/>
            <person name="Sparrow T."/>
            <person name="Spaulding J."/>
            <person name="Stalker J."/>
            <person name="Stange-Thomann N."/>
            <person name="Stavropoulos S."/>
            <person name="Stone C."/>
            <person name="Strader C."/>
            <person name="Tesfaye S."/>
            <person name="Thomson T."/>
            <person name="Thoulutsang Y."/>
            <person name="Thoulutsang D."/>
            <person name="Topham K."/>
            <person name="Topping I."/>
            <person name="Tsamla T."/>
            <person name="Vassiliev H."/>
            <person name="Vo A."/>
            <person name="Wangchuk T."/>
            <person name="Wangdi T."/>
            <person name="Weiand M."/>
            <person name="Wilkinson J."/>
            <person name="Wilson A."/>
            <person name="Yadav S."/>
            <person name="Young G."/>
            <person name="Yu Q."/>
            <person name="Zembek L."/>
            <person name="Zhong D."/>
            <person name="Zimmer A."/>
            <person name="Zwirko Z."/>
            <person name="Jaffe D.B."/>
            <person name="Alvarez P."/>
            <person name="Brockman W."/>
            <person name="Butler J."/>
            <person name="Chin C."/>
            <person name="Gnerre S."/>
            <person name="Grabherr M."/>
            <person name="Kleber M."/>
            <person name="Mauceli E."/>
            <person name="MacCallum I."/>
        </authorList>
    </citation>
    <scope>NUCLEOTIDE SEQUENCE [LARGE SCALE GENOMIC DNA]</scope>
    <source>
        <strain evidence="4">Tucson 14030-0811.24</strain>
    </source>
</reference>
<name>B4NR31_DROWI</name>
<dbReference type="Pfam" id="PF00621">
    <property type="entry name" value="RhoGEF"/>
    <property type="match status" value="1"/>
</dbReference>
<dbReference type="InterPro" id="IPR000219">
    <property type="entry name" value="DH_dom"/>
</dbReference>
<protein>
    <recommendedName>
        <fullName evidence="2">DH domain-containing protein</fullName>
    </recommendedName>
</protein>
<dbReference type="GO" id="GO:0005085">
    <property type="term" value="F:guanyl-nucleotide exchange factor activity"/>
    <property type="evidence" value="ECO:0007669"/>
    <property type="project" value="UniProtKB-KW"/>
</dbReference>
<dbReference type="PANTHER" id="PTHR12877:SF15">
    <property type="entry name" value="RHO GUANINE NUCLEOTIDE EXCHANGE FACTOR 17"/>
    <property type="match status" value="1"/>
</dbReference>
<gene>
    <name evidence="3" type="primary">Dwil\GK22309</name>
    <name evidence="3" type="ORF">Dwil_GK22309</name>
</gene>
<sequence>MATTTVARLSKAGFGAGAAGYQNDKCDRLKKMTSITCSDSEDDSERRAQFEMGSSKWNLGGYEGDTRTYVVQEIFRNEQSYVESLQTVVLKYMKVLKAPEHAGMIDTRTVDEIFFMVPDILEIHEKFLGELKQRLDDWDIQQKVGDAFLDTFSKLEVLEVYTS</sequence>
<evidence type="ECO:0000313" key="3">
    <source>
        <dbReference type="EMBL" id="EDW86820.2"/>
    </source>
</evidence>
<evidence type="ECO:0000313" key="4">
    <source>
        <dbReference type="Proteomes" id="UP000007798"/>
    </source>
</evidence>
<proteinExistence type="predicted"/>
<dbReference type="GO" id="GO:0030036">
    <property type="term" value="P:actin cytoskeleton organization"/>
    <property type="evidence" value="ECO:0007669"/>
    <property type="project" value="TreeGrafter"/>
</dbReference>
<keyword evidence="4" id="KW-1185">Reference proteome</keyword>
<dbReference type="PANTHER" id="PTHR12877">
    <property type="entry name" value="RHO GUANINE NUCLEOTIDE EXCHANGE FACTOR"/>
    <property type="match status" value="1"/>
</dbReference>
<dbReference type="eggNOG" id="KOG3522">
    <property type="taxonomic scope" value="Eukaryota"/>
</dbReference>
<dbReference type="STRING" id="7260.B4NR31"/>
<organism evidence="3 4">
    <name type="scientific">Drosophila willistoni</name>
    <name type="common">Fruit fly</name>
    <dbReference type="NCBI Taxonomy" id="7260"/>
    <lineage>
        <taxon>Eukaryota</taxon>
        <taxon>Metazoa</taxon>
        <taxon>Ecdysozoa</taxon>
        <taxon>Arthropoda</taxon>
        <taxon>Hexapoda</taxon>
        <taxon>Insecta</taxon>
        <taxon>Pterygota</taxon>
        <taxon>Neoptera</taxon>
        <taxon>Endopterygota</taxon>
        <taxon>Diptera</taxon>
        <taxon>Brachycera</taxon>
        <taxon>Muscomorpha</taxon>
        <taxon>Ephydroidea</taxon>
        <taxon>Drosophilidae</taxon>
        <taxon>Drosophila</taxon>
        <taxon>Sophophora</taxon>
    </lineage>
</organism>
<dbReference type="InterPro" id="IPR035899">
    <property type="entry name" value="DBL_dom_sf"/>
</dbReference>
<feature type="non-terminal residue" evidence="3">
    <location>
        <position position="163"/>
    </location>
</feature>
<dbReference type="InParanoid" id="B4NR31"/>
<dbReference type="PROSITE" id="PS50010">
    <property type="entry name" value="DH_2"/>
    <property type="match status" value="1"/>
</dbReference>
<dbReference type="AlphaFoldDB" id="B4NR31"/>